<dbReference type="PROSITE" id="PS00127">
    <property type="entry name" value="RNASE_PANCREATIC"/>
    <property type="match status" value="1"/>
</dbReference>
<dbReference type="InterPro" id="IPR023412">
    <property type="entry name" value="RNaseA_domain"/>
</dbReference>
<evidence type="ECO:0000256" key="2">
    <source>
        <dbReference type="ARBA" id="ARBA00005600"/>
    </source>
</evidence>
<proteinExistence type="inferred from homology"/>
<dbReference type="GO" id="GO:0050829">
    <property type="term" value="P:defense response to Gram-negative bacterium"/>
    <property type="evidence" value="ECO:0007669"/>
    <property type="project" value="TreeGrafter"/>
</dbReference>
<dbReference type="PANTHER" id="PTHR11437:SF10">
    <property type="entry name" value="ANGIOGENIN-RELATED"/>
    <property type="match status" value="1"/>
</dbReference>
<evidence type="ECO:0000259" key="9">
    <source>
        <dbReference type="SMART" id="SM00092"/>
    </source>
</evidence>
<keyword evidence="11" id="KW-1185">Reference proteome</keyword>
<dbReference type="InterPro" id="IPR036816">
    <property type="entry name" value="RNaseA-like_dom_sf"/>
</dbReference>
<dbReference type="PANTHER" id="PTHR11437">
    <property type="entry name" value="RIBONUCLEASE"/>
    <property type="match status" value="1"/>
</dbReference>
<dbReference type="GO" id="GO:0001525">
    <property type="term" value="P:angiogenesis"/>
    <property type="evidence" value="ECO:0007669"/>
    <property type="project" value="TreeGrafter"/>
</dbReference>
<protein>
    <submittedName>
        <fullName evidence="10">Ribonuclease-like 3</fullName>
    </submittedName>
</protein>
<dbReference type="InterPro" id="IPR001427">
    <property type="entry name" value="RNaseA"/>
</dbReference>
<keyword evidence="7" id="KW-1015">Disulfide bond</keyword>
<name>A0AAV1FE15_XYRNO</name>
<evidence type="ECO:0000256" key="3">
    <source>
        <dbReference type="ARBA" id="ARBA00022525"/>
    </source>
</evidence>
<dbReference type="SUPFAM" id="SSF54076">
    <property type="entry name" value="RNase A-like"/>
    <property type="match status" value="1"/>
</dbReference>
<evidence type="ECO:0000256" key="7">
    <source>
        <dbReference type="ARBA" id="ARBA00023157"/>
    </source>
</evidence>
<evidence type="ECO:0000313" key="11">
    <source>
        <dbReference type="Proteomes" id="UP001178508"/>
    </source>
</evidence>
<keyword evidence="5 8" id="KW-0255">Endonuclease</keyword>
<evidence type="ECO:0000256" key="8">
    <source>
        <dbReference type="RuleBase" id="RU000651"/>
    </source>
</evidence>
<gene>
    <name evidence="10" type="ORF">XNOV1_A030128</name>
</gene>
<accession>A0AAV1FE15</accession>
<dbReference type="GO" id="GO:0016787">
    <property type="term" value="F:hydrolase activity"/>
    <property type="evidence" value="ECO:0007669"/>
    <property type="project" value="UniProtKB-KW"/>
</dbReference>
<dbReference type="GO" id="GO:0003676">
    <property type="term" value="F:nucleic acid binding"/>
    <property type="evidence" value="ECO:0007669"/>
    <property type="project" value="InterPro"/>
</dbReference>
<dbReference type="SMART" id="SM00092">
    <property type="entry name" value="RNAse_Pc"/>
    <property type="match status" value="1"/>
</dbReference>
<keyword evidence="6 8" id="KW-0378">Hydrolase</keyword>
<organism evidence="10 11">
    <name type="scientific">Xyrichtys novacula</name>
    <name type="common">Pearly razorfish</name>
    <name type="synonym">Hemipteronotus novacula</name>
    <dbReference type="NCBI Taxonomy" id="13765"/>
    <lineage>
        <taxon>Eukaryota</taxon>
        <taxon>Metazoa</taxon>
        <taxon>Chordata</taxon>
        <taxon>Craniata</taxon>
        <taxon>Vertebrata</taxon>
        <taxon>Euteleostomi</taxon>
        <taxon>Actinopterygii</taxon>
        <taxon>Neopterygii</taxon>
        <taxon>Teleostei</taxon>
        <taxon>Neoteleostei</taxon>
        <taxon>Acanthomorphata</taxon>
        <taxon>Eupercaria</taxon>
        <taxon>Labriformes</taxon>
        <taxon>Labridae</taxon>
        <taxon>Xyrichtys</taxon>
    </lineage>
</organism>
<reference evidence="10" key="1">
    <citation type="submission" date="2023-08" db="EMBL/GenBank/DDBJ databases">
        <authorList>
            <person name="Alioto T."/>
            <person name="Alioto T."/>
            <person name="Gomez Garrido J."/>
        </authorList>
    </citation>
    <scope>NUCLEOTIDE SEQUENCE</scope>
</reference>
<comment type="subcellular location">
    <subcellularLocation>
        <location evidence="1">Secreted</location>
    </subcellularLocation>
</comment>
<dbReference type="Proteomes" id="UP001178508">
    <property type="component" value="Chromosome 6"/>
</dbReference>
<feature type="domain" description="Ribonuclease A-domain" evidence="9">
    <location>
        <begin position="36"/>
        <end position="153"/>
    </location>
</feature>
<dbReference type="InterPro" id="IPR023411">
    <property type="entry name" value="RNaseA_AS"/>
</dbReference>
<evidence type="ECO:0000256" key="4">
    <source>
        <dbReference type="ARBA" id="ARBA00022722"/>
    </source>
</evidence>
<dbReference type="GO" id="GO:0005576">
    <property type="term" value="C:extracellular region"/>
    <property type="evidence" value="ECO:0007669"/>
    <property type="project" value="UniProtKB-SubCell"/>
</dbReference>
<evidence type="ECO:0000313" key="10">
    <source>
        <dbReference type="EMBL" id="CAJ1059009.1"/>
    </source>
</evidence>
<dbReference type="GO" id="GO:0050830">
    <property type="term" value="P:defense response to Gram-positive bacterium"/>
    <property type="evidence" value="ECO:0007669"/>
    <property type="project" value="TreeGrafter"/>
</dbReference>
<dbReference type="EMBL" id="OY660869">
    <property type="protein sequence ID" value="CAJ1059009.1"/>
    <property type="molecule type" value="Genomic_DNA"/>
</dbReference>
<dbReference type="AlphaFoldDB" id="A0AAV1FE15"/>
<dbReference type="Gene3D" id="3.10.130.10">
    <property type="entry name" value="Ribonuclease A-like domain"/>
    <property type="match status" value="1"/>
</dbReference>
<evidence type="ECO:0000256" key="6">
    <source>
        <dbReference type="ARBA" id="ARBA00022801"/>
    </source>
</evidence>
<keyword evidence="3" id="KW-0964">Secreted</keyword>
<keyword evidence="4 8" id="KW-0540">Nuclease</keyword>
<dbReference type="GO" id="GO:0004540">
    <property type="term" value="F:RNA nuclease activity"/>
    <property type="evidence" value="ECO:0007669"/>
    <property type="project" value="TreeGrafter"/>
</dbReference>
<dbReference type="GO" id="GO:0004519">
    <property type="term" value="F:endonuclease activity"/>
    <property type="evidence" value="ECO:0007669"/>
    <property type="project" value="UniProtKB-KW"/>
</dbReference>
<dbReference type="Pfam" id="PF00074">
    <property type="entry name" value="RnaseA"/>
    <property type="match status" value="1"/>
</dbReference>
<evidence type="ECO:0000256" key="1">
    <source>
        <dbReference type="ARBA" id="ARBA00004613"/>
    </source>
</evidence>
<sequence>MVFYLIFSTLFQQRIMRILFALSMLLSTAVLCTNAVSERYRKFINHHVKGDMSENRCSSEIMSRGISKTNSNECKETNTFIRANTNTIKSICERAGEPYGDMTKSLQPFSIVVCTLRNQGARHPRCEYRGQARTRRIAIKCEAGLPVHFERDIVHFEN</sequence>
<comment type="similarity">
    <text evidence="2 8">Belongs to the pancreatic ribonuclease family.</text>
</comment>
<evidence type="ECO:0000256" key="5">
    <source>
        <dbReference type="ARBA" id="ARBA00022759"/>
    </source>
</evidence>